<evidence type="ECO:0000256" key="1">
    <source>
        <dbReference type="ARBA" id="ARBA00001971"/>
    </source>
</evidence>
<evidence type="ECO:0000256" key="2">
    <source>
        <dbReference type="ARBA" id="ARBA00004685"/>
    </source>
</evidence>
<evidence type="ECO:0000256" key="6">
    <source>
        <dbReference type="ARBA" id="ARBA00023002"/>
    </source>
</evidence>
<dbReference type="InterPro" id="IPR050121">
    <property type="entry name" value="Cytochrome_P450_monoxygenase"/>
</dbReference>
<feature type="transmembrane region" description="Helical" evidence="9">
    <location>
        <begin position="17"/>
        <end position="36"/>
    </location>
</feature>
<dbReference type="GO" id="GO:0020037">
    <property type="term" value="F:heme binding"/>
    <property type="evidence" value="ECO:0007669"/>
    <property type="project" value="InterPro"/>
</dbReference>
<sequence>MEITHTIWPPLTSLFQISYAILLVYTGSIIFYRLYLSPLANFPGPRFAAAKGWYEFYYDFWLNGQYILRLKKCIRNMRRTEQYDVFCNGIGFDGSHLLIRDHNIHIRRRKPLEPFFSRKGITRLQNMLGEVAFHLESRIQALQGTGSVIRLDHAFSAFSGDIIGRICLDDAKNLFLDDPNFAPDWYNLIHAIVRSTPLLTGFPWIVQLINLIPEKVVLWAYPTGQMFNIFKTKAKEKIRQTLQVGDASHDNISSLFHHVANNFDSYYVLSRPRLQSELEAHIGNLMDGWPKHILSTNDVMHRLPRISPDAFAYKEYIIPAGGMSAYLMHSGEAVYTSPSEFIPERWLVAMHRNFVLLAMAEMSIILAVLFRCNGPRFELFETA</sequence>
<dbReference type="Gene3D" id="1.10.630.10">
    <property type="entry name" value="Cytochrome P450"/>
    <property type="match status" value="2"/>
</dbReference>
<comment type="similarity">
    <text evidence="3">Belongs to the cytochrome P450 family.</text>
</comment>
<keyword evidence="9" id="KW-0812">Transmembrane</keyword>
<dbReference type="GO" id="GO:0004497">
    <property type="term" value="F:monooxygenase activity"/>
    <property type="evidence" value="ECO:0007669"/>
    <property type="project" value="UniProtKB-KW"/>
</dbReference>
<dbReference type="AlphaFoldDB" id="A0A8K0SJG8"/>
<keyword evidence="6" id="KW-0560">Oxidoreductase</keyword>
<evidence type="ECO:0000256" key="5">
    <source>
        <dbReference type="ARBA" id="ARBA00022723"/>
    </source>
</evidence>
<dbReference type="PANTHER" id="PTHR24305">
    <property type="entry name" value="CYTOCHROME P450"/>
    <property type="match status" value="1"/>
</dbReference>
<name>A0A8K0SJG8_9HYPO</name>
<comment type="cofactor">
    <cofactor evidence="1">
        <name>heme</name>
        <dbReference type="ChEBI" id="CHEBI:30413"/>
    </cofactor>
</comment>
<evidence type="ECO:0000256" key="4">
    <source>
        <dbReference type="ARBA" id="ARBA00022617"/>
    </source>
</evidence>
<dbReference type="SUPFAM" id="SSF48264">
    <property type="entry name" value="Cytochrome P450"/>
    <property type="match status" value="1"/>
</dbReference>
<keyword evidence="7" id="KW-0408">Iron</keyword>
<dbReference type="InterPro" id="IPR036396">
    <property type="entry name" value="Cyt_P450_sf"/>
</dbReference>
<dbReference type="GO" id="GO:0005506">
    <property type="term" value="F:iron ion binding"/>
    <property type="evidence" value="ECO:0007669"/>
    <property type="project" value="InterPro"/>
</dbReference>
<accession>A0A8K0SJG8</accession>
<comment type="pathway">
    <text evidence="2">Mycotoxin biosynthesis.</text>
</comment>
<reference evidence="10" key="1">
    <citation type="journal article" date="2021" name="Nat. Commun.">
        <title>Genetic determinants of endophytism in the Arabidopsis root mycobiome.</title>
        <authorList>
            <person name="Mesny F."/>
            <person name="Miyauchi S."/>
            <person name="Thiergart T."/>
            <person name="Pickel B."/>
            <person name="Atanasova L."/>
            <person name="Karlsson M."/>
            <person name="Huettel B."/>
            <person name="Barry K.W."/>
            <person name="Haridas S."/>
            <person name="Chen C."/>
            <person name="Bauer D."/>
            <person name="Andreopoulos W."/>
            <person name="Pangilinan J."/>
            <person name="LaButti K."/>
            <person name="Riley R."/>
            <person name="Lipzen A."/>
            <person name="Clum A."/>
            <person name="Drula E."/>
            <person name="Henrissat B."/>
            <person name="Kohler A."/>
            <person name="Grigoriev I.V."/>
            <person name="Martin F.M."/>
            <person name="Hacquard S."/>
        </authorList>
    </citation>
    <scope>NUCLEOTIDE SEQUENCE</scope>
    <source>
        <strain evidence="10">MPI-CAGE-CH-0235</strain>
    </source>
</reference>
<keyword evidence="4" id="KW-0349">Heme</keyword>
<keyword evidence="5" id="KW-0479">Metal-binding</keyword>
<keyword evidence="11" id="KW-1185">Reference proteome</keyword>
<dbReference type="PANTHER" id="PTHR24305:SF157">
    <property type="entry name" value="N-ACETYLTRYPTOPHAN 6-HYDROXYLASE IVOC-RELATED"/>
    <property type="match status" value="1"/>
</dbReference>
<dbReference type="OrthoDB" id="3945418at2759"/>
<evidence type="ECO:0000313" key="10">
    <source>
        <dbReference type="EMBL" id="KAH7309215.1"/>
    </source>
</evidence>
<evidence type="ECO:0000313" key="11">
    <source>
        <dbReference type="Proteomes" id="UP000813444"/>
    </source>
</evidence>
<evidence type="ECO:0000256" key="3">
    <source>
        <dbReference type="ARBA" id="ARBA00010617"/>
    </source>
</evidence>
<protein>
    <submittedName>
        <fullName evidence="10">Cytochrome P450</fullName>
    </submittedName>
</protein>
<dbReference type="Proteomes" id="UP000813444">
    <property type="component" value="Unassembled WGS sequence"/>
</dbReference>
<proteinExistence type="inferred from homology"/>
<dbReference type="GO" id="GO:0016705">
    <property type="term" value="F:oxidoreductase activity, acting on paired donors, with incorporation or reduction of molecular oxygen"/>
    <property type="evidence" value="ECO:0007669"/>
    <property type="project" value="InterPro"/>
</dbReference>
<gene>
    <name evidence="10" type="ORF">B0I35DRAFT_453699</name>
</gene>
<comment type="caution">
    <text evidence="10">The sequence shown here is derived from an EMBL/GenBank/DDBJ whole genome shotgun (WGS) entry which is preliminary data.</text>
</comment>
<evidence type="ECO:0000256" key="8">
    <source>
        <dbReference type="ARBA" id="ARBA00023033"/>
    </source>
</evidence>
<keyword evidence="9" id="KW-0472">Membrane</keyword>
<evidence type="ECO:0000256" key="7">
    <source>
        <dbReference type="ARBA" id="ARBA00023004"/>
    </source>
</evidence>
<dbReference type="EMBL" id="JAGPNK010000014">
    <property type="protein sequence ID" value="KAH7309215.1"/>
    <property type="molecule type" value="Genomic_DNA"/>
</dbReference>
<keyword evidence="9" id="KW-1133">Transmembrane helix</keyword>
<keyword evidence="8" id="KW-0503">Monooxygenase</keyword>
<evidence type="ECO:0000256" key="9">
    <source>
        <dbReference type="SAM" id="Phobius"/>
    </source>
</evidence>
<organism evidence="10 11">
    <name type="scientific">Stachybotrys elegans</name>
    <dbReference type="NCBI Taxonomy" id="80388"/>
    <lineage>
        <taxon>Eukaryota</taxon>
        <taxon>Fungi</taxon>
        <taxon>Dikarya</taxon>
        <taxon>Ascomycota</taxon>
        <taxon>Pezizomycotina</taxon>
        <taxon>Sordariomycetes</taxon>
        <taxon>Hypocreomycetidae</taxon>
        <taxon>Hypocreales</taxon>
        <taxon>Stachybotryaceae</taxon>
        <taxon>Stachybotrys</taxon>
    </lineage>
</organism>